<reference evidence="1 2" key="1">
    <citation type="journal article" date="2014" name="Genome Announc.">
        <title>Complete Genome Sequence of Pseudomonas sp. Strain TKP, Isolated from a gamma-Hexachlorocyclohexane-Degrading Mixed Culture.</title>
        <authorList>
            <person name="Ohtsubo Y."/>
            <person name="Kishida K."/>
            <person name="Sato T."/>
            <person name="Tabata M."/>
            <person name="Kawasumi T."/>
            <person name="Ogura Y."/>
            <person name="Hayashi T."/>
            <person name="Tsuda M."/>
            <person name="Nagata Y."/>
        </authorList>
    </citation>
    <scope>NUCLEOTIDE SEQUENCE [LARGE SCALE GENOMIC DNA]</scope>
    <source>
        <strain evidence="1 2">TKP</strain>
    </source>
</reference>
<organism evidence="1 2">
    <name type="scientific">Pseudomonas gorinensis</name>
    <dbReference type="NCBI Taxonomy" id="3240790"/>
    <lineage>
        <taxon>Bacteria</taxon>
        <taxon>Pseudomonadati</taxon>
        <taxon>Pseudomonadota</taxon>
        <taxon>Gammaproteobacteria</taxon>
        <taxon>Pseudomonadales</taxon>
        <taxon>Pseudomonadaceae</taxon>
        <taxon>Pseudomonas</taxon>
    </lineage>
</organism>
<gene>
    <name evidence="1" type="ORF">U771_21095</name>
</gene>
<keyword evidence="2" id="KW-1185">Reference proteome</keyword>
<sequence length="51" mass="5188">MTPGLRAAALGAVGASVLAMYVNDNAGNQSERGVLELFASTLAPTQIQAIQ</sequence>
<dbReference type="Proteomes" id="UP000018725">
    <property type="component" value="Chromosome"/>
</dbReference>
<accession>A0ACA7PAK6</accession>
<evidence type="ECO:0000313" key="1">
    <source>
        <dbReference type="EMBL" id="AHC36724.1"/>
    </source>
</evidence>
<evidence type="ECO:0000313" key="2">
    <source>
        <dbReference type="Proteomes" id="UP000018725"/>
    </source>
</evidence>
<protein>
    <submittedName>
        <fullName evidence="1">Uncharacterized protein</fullName>
    </submittedName>
</protein>
<dbReference type="EMBL" id="CP006852">
    <property type="protein sequence ID" value="AHC36724.1"/>
    <property type="molecule type" value="Genomic_DNA"/>
</dbReference>
<proteinExistence type="predicted"/>
<name>A0ACA7PAK6_9PSED</name>